<feature type="chain" id="PRO_5046639524" evidence="8">
    <location>
        <begin position="34"/>
        <end position="432"/>
    </location>
</feature>
<dbReference type="RefSeq" id="WP_169257326.1">
    <property type="nucleotide sequence ID" value="NZ_WTVN01000031.1"/>
</dbReference>
<gene>
    <name evidence="9" type="ORF">GPA22_17380</name>
</gene>
<comment type="caution">
    <text evidence="9">The sequence shown here is derived from an EMBL/GenBank/DDBJ whole genome shotgun (WGS) entry which is preliminary data.</text>
</comment>
<comment type="subcellular location">
    <subcellularLocation>
        <location evidence="1">Cell outer membrane</location>
    </subcellularLocation>
</comment>
<keyword evidence="4" id="KW-1134">Transmembrane beta strand</keyword>
<keyword evidence="5" id="KW-0812">Transmembrane</keyword>
<dbReference type="Gene3D" id="1.20.1600.10">
    <property type="entry name" value="Outer membrane efflux proteins (OEP)"/>
    <property type="match status" value="1"/>
</dbReference>
<dbReference type="InterPro" id="IPR051906">
    <property type="entry name" value="TolC-like"/>
</dbReference>
<dbReference type="Pfam" id="PF02321">
    <property type="entry name" value="OEP"/>
    <property type="match status" value="2"/>
</dbReference>
<keyword evidence="6" id="KW-0472">Membrane</keyword>
<sequence length="432" mass="46742">MSTSTKTQKKHRRARAGWLAAALALIVSPAAPAQPVSPLSFDEALQLAVADSPRLAAQARAAEAAEAAITPAGQLPDPKLTLAVDNLPVNGPDRWSLTQDFMTMRRVGVMQDFPRAEKRRLREERARAEADREGATLVAQSAAARQEIATAWLDQWFAQAQVGTLAELEPEAALVVDIARAQLAGGKGSAADALAARGAAVALQDRLTEVRRDLLRARSALARWVGPAATRPLSAPPDLTALSAPPERLLAGIEHHPELSAYGPMAAMARAEVGLARAAKQPDWSLELAYQQRGPAFSNMVSVAVRIDLPLWGEKRQDPLIRAREKQLEQVEAEREDARRMHAAELHADIATWESAKERAARLANELVPLARERTAAALAAYRGGRGDLSAVLTARSNEIETRLMAIRQQAELGQAWARLNFLLEAHTAESQ</sequence>
<evidence type="ECO:0000256" key="2">
    <source>
        <dbReference type="ARBA" id="ARBA00007613"/>
    </source>
</evidence>
<dbReference type="EMBL" id="WTVN01000031">
    <property type="protein sequence ID" value="NMG45488.1"/>
    <property type="molecule type" value="Genomic_DNA"/>
</dbReference>
<keyword evidence="10" id="KW-1185">Reference proteome</keyword>
<proteinExistence type="inferred from homology"/>
<dbReference type="InterPro" id="IPR003423">
    <property type="entry name" value="OMP_efflux"/>
</dbReference>
<accession>A0ABX1Q296</accession>
<dbReference type="SUPFAM" id="SSF56954">
    <property type="entry name" value="Outer membrane efflux proteins (OEP)"/>
    <property type="match status" value="1"/>
</dbReference>
<evidence type="ECO:0000256" key="8">
    <source>
        <dbReference type="SAM" id="SignalP"/>
    </source>
</evidence>
<evidence type="ECO:0000256" key="5">
    <source>
        <dbReference type="ARBA" id="ARBA00022692"/>
    </source>
</evidence>
<dbReference type="PANTHER" id="PTHR30026:SF20">
    <property type="entry name" value="OUTER MEMBRANE PROTEIN TOLC"/>
    <property type="match status" value="1"/>
</dbReference>
<keyword evidence="7" id="KW-0998">Cell outer membrane</keyword>
<evidence type="ECO:0000313" key="9">
    <source>
        <dbReference type="EMBL" id="NMG45488.1"/>
    </source>
</evidence>
<keyword evidence="3" id="KW-0813">Transport</keyword>
<evidence type="ECO:0000256" key="4">
    <source>
        <dbReference type="ARBA" id="ARBA00022452"/>
    </source>
</evidence>
<dbReference type="PANTHER" id="PTHR30026">
    <property type="entry name" value="OUTER MEMBRANE PROTEIN TOLC"/>
    <property type="match status" value="1"/>
</dbReference>
<comment type="similarity">
    <text evidence="2">Belongs to the outer membrane factor (OMF) (TC 1.B.17) family.</text>
</comment>
<organism evidence="9 10">
    <name type="scientific">Aromatoleum toluvorans</name>
    <dbReference type="NCBI Taxonomy" id="92002"/>
    <lineage>
        <taxon>Bacteria</taxon>
        <taxon>Pseudomonadati</taxon>
        <taxon>Pseudomonadota</taxon>
        <taxon>Betaproteobacteria</taxon>
        <taxon>Rhodocyclales</taxon>
        <taxon>Rhodocyclaceae</taxon>
        <taxon>Aromatoleum</taxon>
    </lineage>
</organism>
<evidence type="ECO:0000256" key="7">
    <source>
        <dbReference type="ARBA" id="ARBA00023237"/>
    </source>
</evidence>
<dbReference type="Proteomes" id="UP000623795">
    <property type="component" value="Unassembled WGS sequence"/>
</dbReference>
<protein>
    <submittedName>
        <fullName evidence="9">Heavy metal resistance protein CzcC</fullName>
    </submittedName>
</protein>
<evidence type="ECO:0000256" key="1">
    <source>
        <dbReference type="ARBA" id="ARBA00004442"/>
    </source>
</evidence>
<evidence type="ECO:0000256" key="6">
    <source>
        <dbReference type="ARBA" id="ARBA00023136"/>
    </source>
</evidence>
<keyword evidence="8" id="KW-0732">Signal</keyword>
<evidence type="ECO:0000313" key="10">
    <source>
        <dbReference type="Proteomes" id="UP000623795"/>
    </source>
</evidence>
<feature type="signal peptide" evidence="8">
    <location>
        <begin position="1"/>
        <end position="33"/>
    </location>
</feature>
<name>A0ABX1Q296_9RHOO</name>
<reference evidence="9 10" key="1">
    <citation type="submission" date="2019-12" db="EMBL/GenBank/DDBJ databases">
        <title>Comparative genomics gives insights into the taxonomy of the Azoarcus-Aromatoleum group and reveals separate origins of nif in the plant-associated Azoarcus and non-plant-associated Aromatoleum sub-groups.</title>
        <authorList>
            <person name="Lafos M."/>
            <person name="Maluk M."/>
            <person name="Batista M."/>
            <person name="Junghare M."/>
            <person name="Carmona M."/>
            <person name="Faoro H."/>
            <person name="Cruz L.M."/>
            <person name="Battistoni F."/>
            <person name="De Souza E."/>
            <person name="Pedrosa F."/>
            <person name="Chen W.-M."/>
            <person name="Poole P.S."/>
            <person name="Dixon R.A."/>
            <person name="James E.K."/>
        </authorList>
    </citation>
    <scope>NUCLEOTIDE SEQUENCE [LARGE SCALE GENOMIC DNA]</scope>
    <source>
        <strain evidence="9 10">Td21</strain>
    </source>
</reference>
<evidence type="ECO:0000256" key="3">
    <source>
        <dbReference type="ARBA" id="ARBA00022448"/>
    </source>
</evidence>